<sequence>MRKSHMSVVLAALLLGGVAGCATNEQPAAPAPAASPAIPMFPVTITRRGGFAGVDDRAQITADGSTVVTHRGKPPVRGSLPAGTMADLRQLLIAPDFTTDSPPVCADGYEYEVISASATTSIQVCGAPDSAEPARMVAIGATLFDG</sequence>
<accession>A0ABQ3Z7I4</accession>
<feature type="signal peptide" evidence="1">
    <location>
        <begin position="1"/>
        <end position="21"/>
    </location>
</feature>
<proteinExistence type="predicted"/>
<comment type="caution">
    <text evidence="2">The sequence shown here is derived from an EMBL/GenBank/DDBJ whole genome shotgun (WGS) entry which is preliminary data.</text>
</comment>
<name>A0ABQ3Z7I4_9ACTN</name>
<keyword evidence="3" id="KW-1185">Reference proteome</keyword>
<feature type="chain" id="PRO_5047282255" evidence="1">
    <location>
        <begin position="22"/>
        <end position="146"/>
    </location>
</feature>
<dbReference type="PROSITE" id="PS51257">
    <property type="entry name" value="PROKAR_LIPOPROTEIN"/>
    <property type="match status" value="1"/>
</dbReference>
<evidence type="ECO:0000256" key="1">
    <source>
        <dbReference type="SAM" id="SignalP"/>
    </source>
</evidence>
<gene>
    <name evidence="2" type="ORF">Adu01nite_70860</name>
</gene>
<keyword evidence="1" id="KW-0732">Signal</keyword>
<organism evidence="2 3">
    <name type="scientific">Paractinoplanes durhamensis</name>
    <dbReference type="NCBI Taxonomy" id="113563"/>
    <lineage>
        <taxon>Bacteria</taxon>
        <taxon>Bacillati</taxon>
        <taxon>Actinomycetota</taxon>
        <taxon>Actinomycetes</taxon>
        <taxon>Micromonosporales</taxon>
        <taxon>Micromonosporaceae</taxon>
        <taxon>Paractinoplanes</taxon>
    </lineage>
</organism>
<dbReference type="Proteomes" id="UP000637628">
    <property type="component" value="Unassembled WGS sequence"/>
</dbReference>
<evidence type="ECO:0000313" key="2">
    <source>
        <dbReference type="EMBL" id="GIE05736.1"/>
    </source>
</evidence>
<evidence type="ECO:0000313" key="3">
    <source>
        <dbReference type="Proteomes" id="UP000637628"/>
    </source>
</evidence>
<reference evidence="2 3" key="1">
    <citation type="submission" date="2021-01" db="EMBL/GenBank/DDBJ databases">
        <title>Whole genome shotgun sequence of Actinoplanes durhamensis NBRC 14914.</title>
        <authorList>
            <person name="Komaki H."/>
            <person name="Tamura T."/>
        </authorList>
    </citation>
    <scope>NUCLEOTIDE SEQUENCE [LARGE SCALE GENOMIC DNA]</scope>
    <source>
        <strain evidence="2 3">NBRC 14914</strain>
    </source>
</reference>
<dbReference type="EMBL" id="BOML01000057">
    <property type="protein sequence ID" value="GIE05736.1"/>
    <property type="molecule type" value="Genomic_DNA"/>
</dbReference>
<protein>
    <submittedName>
        <fullName evidence="2">Uncharacterized protein</fullName>
    </submittedName>
</protein>